<dbReference type="InterPro" id="IPR026030">
    <property type="entry name" value="Pur-cyt_permease_Fcy2/21/22"/>
</dbReference>
<dbReference type="RefSeq" id="WP_256649484.1">
    <property type="nucleotide sequence ID" value="NZ_JANIAA010000003.1"/>
</dbReference>
<evidence type="ECO:0000256" key="8">
    <source>
        <dbReference type="SAM" id="MobiDB-lite"/>
    </source>
</evidence>
<feature type="transmembrane region" description="Helical" evidence="9">
    <location>
        <begin position="298"/>
        <end position="321"/>
    </location>
</feature>
<gene>
    <name evidence="10" type="ORF">NP777_08720</name>
</gene>
<comment type="subcellular location">
    <subcellularLocation>
        <location evidence="1">Membrane</location>
        <topology evidence="1">Multi-pass membrane protein</topology>
    </subcellularLocation>
</comment>
<dbReference type="Gene3D" id="1.10.4160.10">
    <property type="entry name" value="Hydantoin permease"/>
    <property type="match status" value="1"/>
</dbReference>
<feature type="region of interest" description="Disordered" evidence="8">
    <location>
        <begin position="1"/>
        <end position="25"/>
    </location>
</feature>
<feature type="transmembrane region" description="Helical" evidence="9">
    <location>
        <begin position="108"/>
        <end position="136"/>
    </location>
</feature>
<reference evidence="10 11" key="1">
    <citation type="submission" date="2022-07" db="EMBL/GenBank/DDBJ databases">
        <authorList>
            <person name="Phongsopitanun W."/>
            <person name="Tanasupawat S."/>
        </authorList>
    </citation>
    <scope>NUCLEOTIDE SEQUENCE [LARGE SCALE GENOMIC DNA]</scope>
    <source>
        <strain evidence="10 11">RCU-064</strain>
    </source>
</reference>
<evidence type="ECO:0000256" key="1">
    <source>
        <dbReference type="ARBA" id="ARBA00004141"/>
    </source>
</evidence>
<sequence>MSSEAQQGRRGTTVESNGVNPVPDAERRGKPQGLFAVWFAWNISILGISYGIFVFGLGLNVWQTIVAGTVGYLISATLVGILAVGGPRTGLPTLAQTRFAFGMKGNRIPAFFAYLSNMGWKVTIITLASTTGANLFAKLWPSVFADTDGSSATSTIVLWFVLVLALTMAVSVLGHELIMKVEVWISWVTGIMTVAFLGFMVPEIAWAHLGDTPAGGPLVFIGGIIMAMTLVGLGFLNYGGDFARYLPRDTPARGVIGWTVTGLSLPVVILLAVGALLVGGDSKLGAATASDPIGALTALLPMWFFVPFSIVIVISLVSAAITGMYSSGLALMAVGVPLRRSVTTAINAIIIAAGAFYLLFISTSFLATFQSFLSLIAVMMGTMGGIQLVDFIRQRRMGWNTGMANPRGYGGRDGRWTAILSLITGTVVGLGLVTSSDPNFAKITGFLLTEQGRTGVFGSSGLGIVIALVLGAALYAILTFGLGLDPKPDYSLVTGGDAAREDGGPEAPAPDAADRNTVGGNTADSSAVGGNAARRNTADFTER</sequence>
<dbReference type="PIRSF" id="PIRSF002744">
    <property type="entry name" value="Pur-cyt_permease"/>
    <property type="match status" value="1"/>
</dbReference>
<keyword evidence="3 7" id="KW-0813">Transport</keyword>
<evidence type="ECO:0000256" key="2">
    <source>
        <dbReference type="ARBA" id="ARBA00008974"/>
    </source>
</evidence>
<feature type="transmembrane region" description="Helical" evidence="9">
    <location>
        <begin position="156"/>
        <end position="174"/>
    </location>
</feature>
<evidence type="ECO:0000256" key="9">
    <source>
        <dbReference type="SAM" id="Phobius"/>
    </source>
</evidence>
<name>A0ABT1UVE2_9ACTN</name>
<feature type="transmembrane region" description="Helical" evidence="9">
    <location>
        <begin position="342"/>
        <end position="366"/>
    </location>
</feature>
<evidence type="ECO:0000256" key="3">
    <source>
        <dbReference type="ARBA" id="ARBA00022448"/>
    </source>
</evidence>
<keyword evidence="4 9" id="KW-0812">Transmembrane</keyword>
<feature type="transmembrane region" description="Helical" evidence="9">
    <location>
        <begin position="372"/>
        <end position="393"/>
    </location>
</feature>
<feature type="transmembrane region" description="Helical" evidence="9">
    <location>
        <begin position="181"/>
        <end position="202"/>
    </location>
</feature>
<evidence type="ECO:0000313" key="10">
    <source>
        <dbReference type="EMBL" id="MCQ8188326.1"/>
    </source>
</evidence>
<feature type="transmembrane region" description="Helical" evidence="9">
    <location>
        <begin position="455"/>
        <end position="478"/>
    </location>
</feature>
<dbReference type="EMBL" id="JANIAA010000003">
    <property type="protein sequence ID" value="MCQ8188326.1"/>
    <property type="molecule type" value="Genomic_DNA"/>
</dbReference>
<organism evidence="10 11">
    <name type="scientific">Streptomyces rugosispiralis</name>
    <dbReference type="NCBI Taxonomy" id="2967341"/>
    <lineage>
        <taxon>Bacteria</taxon>
        <taxon>Bacillati</taxon>
        <taxon>Actinomycetota</taxon>
        <taxon>Actinomycetes</taxon>
        <taxon>Kitasatosporales</taxon>
        <taxon>Streptomycetaceae</taxon>
        <taxon>Streptomyces</taxon>
    </lineage>
</organism>
<feature type="transmembrane region" description="Helical" evidence="9">
    <location>
        <begin position="256"/>
        <end position="278"/>
    </location>
</feature>
<keyword evidence="11" id="KW-1185">Reference proteome</keyword>
<keyword evidence="6 7" id="KW-0472">Membrane</keyword>
<dbReference type="Proteomes" id="UP001204746">
    <property type="component" value="Unassembled WGS sequence"/>
</dbReference>
<evidence type="ECO:0000256" key="4">
    <source>
        <dbReference type="ARBA" id="ARBA00022692"/>
    </source>
</evidence>
<feature type="compositionally biased region" description="Polar residues" evidence="8">
    <location>
        <begin position="1"/>
        <end position="19"/>
    </location>
</feature>
<dbReference type="PANTHER" id="PTHR31806:SF1">
    <property type="entry name" value="PURINE-CYTOSINE PERMEASE FCY2-RELATED"/>
    <property type="match status" value="1"/>
</dbReference>
<dbReference type="PANTHER" id="PTHR31806">
    <property type="entry name" value="PURINE-CYTOSINE PERMEASE FCY2-RELATED"/>
    <property type="match status" value="1"/>
</dbReference>
<evidence type="ECO:0000313" key="11">
    <source>
        <dbReference type="Proteomes" id="UP001204746"/>
    </source>
</evidence>
<protein>
    <submittedName>
        <fullName evidence="10">Cytosine permease</fullName>
    </submittedName>
</protein>
<evidence type="ECO:0000256" key="6">
    <source>
        <dbReference type="ARBA" id="ARBA00023136"/>
    </source>
</evidence>
<evidence type="ECO:0000256" key="5">
    <source>
        <dbReference type="ARBA" id="ARBA00022989"/>
    </source>
</evidence>
<comment type="caution">
    <text evidence="10">The sequence shown here is derived from an EMBL/GenBank/DDBJ whole genome shotgun (WGS) entry which is preliminary data.</text>
</comment>
<feature type="transmembrane region" description="Helical" evidence="9">
    <location>
        <begin position="414"/>
        <end position="435"/>
    </location>
</feature>
<dbReference type="Pfam" id="PF02133">
    <property type="entry name" value="Transp_cyt_pur"/>
    <property type="match status" value="1"/>
</dbReference>
<feature type="transmembrane region" description="Helical" evidence="9">
    <location>
        <begin position="35"/>
        <end position="59"/>
    </location>
</feature>
<evidence type="ECO:0000256" key="7">
    <source>
        <dbReference type="PIRNR" id="PIRNR002744"/>
    </source>
</evidence>
<comment type="similarity">
    <text evidence="2 7">Belongs to the purine-cytosine permease (2.A.39) family.</text>
</comment>
<keyword evidence="5 9" id="KW-1133">Transmembrane helix</keyword>
<accession>A0ABT1UVE2</accession>
<dbReference type="InterPro" id="IPR001248">
    <property type="entry name" value="Pur-cyt_permease"/>
</dbReference>
<proteinExistence type="inferred from homology"/>
<feature type="transmembrane region" description="Helical" evidence="9">
    <location>
        <begin position="214"/>
        <end position="236"/>
    </location>
</feature>
<feature type="transmembrane region" description="Helical" evidence="9">
    <location>
        <begin position="65"/>
        <end position="87"/>
    </location>
</feature>
<feature type="region of interest" description="Disordered" evidence="8">
    <location>
        <begin position="495"/>
        <end position="543"/>
    </location>
</feature>